<dbReference type="GO" id="GO:0003700">
    <property type="term" value="F:DNA-binding transcription factor activity"/>
    <property type="evidence" value="ECO:0007669"/>
    <property type="project" value="InterPro"/>
</dbReference>
<reference evidence="6 9" key="2">
    <citation type="submission" date="2015-12" db="EMBL/GenBank/DDBJ databases">
        <authorList>
            <person name="Shamseldin A."/>
            <person name="Moawad H."/>
            <person name="Abd El-Rahim W.M."/>
            <person name="Sadowsky M.J."/>
        </authorList>
    </citation>
    <scope>NUCLEOTIDE SEQUENCE [LARGE SCALE GENOMIC DNA]</scope>
    <source>
        <strain evidence="9">2538-88</strain>
        <strain evidence="6">2756-81</strain>
    </source>
</reference>
<dbReference type="InterPro" id="IPR000847">
    <property type="entry name" value="LysR_HTH_N"/>
</dbReference>
<dbReference type="GO" id="GO:0006351">
    <property type="term" value="P:DNA-templated transcription"/>
    <property type="evidence" value="ECO:0007669"/>
    <property type="project" value="TreeGrafter"/>
</dbReference>
<proteinExistence type="inferred from homology"/>
<evidence type="ECO:0000256" key="3">
    <source>
        <dbReference type="ARBA" id="ARBA00023125"/>
    </source>
</evidence>
<dbReference type="InterPro" id="IPR058163">
    <property type="entry name" value="LysR-type_TF_proteobact-type"/>
</dbReference>
<feature type="domain" description="HTH lysR-type" evidence="5">
    <location>
        <begin position="1"/>
        <end position="59"/>
    </location>
</feature>
<dbReference type="Proteomes" id="UP000075346">
    <property type="component" value="Unassembled WGS sequence"/>
</dbReference>
<protein>
    <submittedName>
        <fullName evidence="7">LysR family transcriptional regulator</fullName>
    </submittedName>
</protein>
<dbReference type="EMBL" id="LOMK01000002">
    <property type="protein sequence ID" value="KYN23832.1"/>
    <property type="molecule type" value="Genomic_DNA"/>
</dbReference>
<dbReference type="AlphaFoldDB" id="A0A151L1Q1"/>
<name>A0A151L1Q1_9VIBR</name>
<evidence type="ECO:0000313" key="7">
    <source>
        <dbReference type="EMBL" id="KYN90301.1"/>
    </source>
</evidence>
<dbReference type="Gene3D" id="3.40.190.290">
    <property type="match status" value="1"/>
</dbReference>
<evidence type="ECO:0000256" key="4">
    <source>
        <dbReference type="ARBA" id="ARBA00023163"/>
    </source>
</evidence>
<keyword evidence="2" id="KW-0805">Transcription regulation</keyword>
<dbReference type="SUPFAM" id="SSF46785">
    <property type="entry name" value="Winged helix' DNA-binding domain"/>
    <property type="match status" value="1"/>
</dbReference>
<dbReference type="FunFam" id="3.40.190.290:FF:000001">
    <property type="entry name" value="Transcriptional regulator, LysR family"/>
    <property type="match status" value="1"/>
</dbReference>
<dbReference type="RefSeq" id="WP_061896228.1">
    <property type="nucleotide sequence ID" value="NZ_CAXYEW010000001.1"/>
</dbReference>
<keyword evidence="4" id="KW-0804">Transcription</keyword>
<dbReference type="InterPro" id="IPR036388">
    <property type="entry name" value="WH-like_DNA-bd_sf"/>
</dbReference>
<evidence type="ECO:0000313" key="8">
    <source>
        <dbReference type="EMBL" id="KYN91132.1"/>
    </source>
</evidence>
<dbReference type="Proteomes" id="UP000075349">
    <property type="component" value="Unassembled WGS sequence"/>
</dbReference>
<organism evidence="7 9">
    <name type="scientific">Vibrio cidicii</name>
    <dbReference type="NCBI Taxonomy" id="1763883"/>
    <lineage>
        <taxon>Bacteria</taxon>
        <taxon>Pseudomonadati</taxon>
        <taxon>Pseudomonadota</taxon>
        <taxon>Gammaproteobacteria</taxon>
        <taxon>Vibrionales</taxon>
        <taxon>Vibrionaceae</taxon>
        <taxon>Vibrio</taxon>
    </lineage>
</organism>
<dbReference type="EMBL" id="LOBR01000002">
    <property type="protein sequence ID" value="KYN90301.1"/>
    <property type="molecule type" value="Genomic_DNA"/>
</dbReference>
<dbReference type="Proteomes" id="UP000075609">
    <property type="component" value="Unassembled WGS sequence"/>
</dbReference>
<keyword evidence="11" id="KW-1185">Reference proteome</keyword>
<dbReference type="PANTHER" id="PTHR30537">
    <property type="entry name" value="HTH-TYPE TRANSCRIPTIONAL REGULATOR"/>
    <property type="match status" value="1"/>
</dbReference>
<reference evidence="10 11" key="1">
    <citation type="submission" date="2015-12" db="EMBL/GenBank/DDBJ databases">
        <authorList>
            <person name="Tarr C.L."/>
            <person name="Gladney L.M."/>
        </authorList>
    </citation>
    <scope>NUCLEOTIDE SEQUENCE</scope>
    <source>
        <strain evidence="8 11">1048-83</strain>
        <strain evidence="7">2538-88</strain>
        <strain evidence="10">2756-81</strain>
    </source>
</reference>
<keyword evidence="3" id="KW-0238">DNA-binding</keyword>
<evidence type="ECO:0000313" key="10">
    <source>
        <dbReference type="Proteomes" id="UP000075349"/>
    </source>
</evidence>
<evidence type="ECO:0000313" key="9">
    <source>
        <dbReference type="Proteomes" id="UP000075346"/>
    </source>
</evidence>
<dbReference type="SUPFAM" id="SSF53850">
    <property type="entry name" value="Periplasmic binding protein-like II"/>
    <property type="match status" value="1"/>
</dbReference>
<comment type="caution">
    <text evidence="7">The sequence shown here is derived from an EMBL/GenBank/DDBJ whole genome shotgun (WGS) entry which is preliminary data.</text>
</comment>
<dbReference type="EMBL" id="LOBP01000001">
    <property type="protein sequence ID" value="KYN91132.1"/>
    <property type="molecule type" value="Genomic_DNA"/>
</dbReference>
<dbReference type="InterPro" id="IPR005119">
    <property type="entry name" value="LysR_subst-bd"/>
</dbReference>
<dbReference type="PROSITE" id="PS50931">
    <property type="entry name" value="HTH_LYSR"/>
    <property type="match status" value="1"/>
</dbReference>
<sequence length="300" mass="33547">MDRLTAARVLLDVAVTQSFTASAERLDMSRPMVTRHVDLVEEWLSVRLLHRTTRKVALTSAGEQCLPLLQAWVEQAAALQDELSNDGALGGRIRIATSMSFGFAQLIPAVKEFMTQHPMVEIDIDVQDRASDLIAERIDLAIRIAANPDPSLIGRPIARCDSILVASPDYLASSRPIQHPTDLAHHRCLGYKNFERHIWHLSQDNHHQSVEVSCALTANEATTLLSAARHGMGIAMQPTYLAQSAVEKGELEVILPSWQPKVMEIYALYPSRKHLSPAVRGLIDHLLRYFAQTKWQDIRL</sequence>
<accession>A0A151L1Q1</accession>
<dbReference type="GO" id="GO:0043565">
    <property type="term" value="F:sequence-specific DNA binding"/>
    <property type="evidence" value="ECO:0007669"/>
    <property type="project" value="TreeGrafter"/>
</dbReference>
<evidence type="ECO:0000259" key="5">
    <source>
        <dbReference type="PROSITE" id="PS50931"/>
    </source>
</evidence>
<accession>A0A151JDJ0</accession>
<gene>
    <name evidence="8" type="ORF">ATY35_00665</name>
    <name evidence="7" type="ORF">ATY37_02410</name>
    <name evidence="6" type="ORF">AUQ44_18365</name>
</gene>
<evidence type="ECO:0000256" key="2">
    <source>
        <dbReference type="ARBA" id="ARBA00023015"/>
    </source>
</evidence>
<evidence type="ECO:0000313" key="6">
    <source>
        <dbReference type="EMBL" id="KYN23832.1"/>
    </source>
</evidence>
<dbReference type="InterPro" id="IPR036390">
    <property type="entry name" value="WH_DNA-bd_sf"/>
</dbReference>
<dbReference type="Pfam" id="PF00126">
    <property type="entry name" value="HTH_1"/>
    <property type="match status" value="1"/>
</dbReference>
<evidence type="ECO:0000313" key="11">
    <source>
        <dbReference type="Proteomes" id="UP000075609"/>
    </source>
</evidence>
<evidence type="ECO:0000256" key="1">
    <source>
        <dbReference type="ARBA" id="ARBA00009437"/>
    </source>
</evidence>
<comment type="similarity">
    <text evidence="1">Belongs to the LysR transcriptional regulatory family.</text>
</comment>
<dbReference type="Pfam" id="PF03466">
    <property type="entry name" value="LysR_substrate"/>
    <property type="match status" value="1"/>
</dbReference>
<dbReference type="Gene3D" id="1.10.10.10">
    <property type="entry name" value="Winged helix-like DNA-binding domain superfamily/Winged helix DNA-binding domain"/>
    <property type="match status" value="1"/>
</dbReference>
<dbReference type="PANTHER" id="PTHR30537:SF35">
    <property type="entry name" value="TRANSCRIPTIONAL REGULATORY PROTEIN"/>
    <property type="match status" value="1"/>
</dbReference>
<dbReference type="CDD" id="cd08422">
    <property type="entry name" value="PBP2_CrgA_like"/>
    <property type="match status" value="1"/>
</dbReference>